<feature type="region of interest" description="Disordered" evidence="1">
    <location>
        <begin position="49"/>
        <end position="84"/>
    </location>
</feature>
<sequence>MNTLICSQKTPLYLAKSSPIWNPVAPAILPTNIQKNLNNSSTTWKLQANAKGFASRPTSLKESRIKKTTTSDENNGSNSEEDQLPEEVSNRIIVRVLVSVGAPMALGFASMSVIGLVMEQHVWNVPKWFMFLTLFLTFGASVCGIAYGALSTSMDPNQKGSFFGFEQVQKNWVEMWKEEDAGKKSWD</sequence>
<organism evidence="3 4">
    <name type="scientific">Dovyalis caffra</name>
    <dbReference type="NCBI Taxonomy" id="77055"/>
    <lineage>
        <taxon>Eukaryota</taxon>
        <taxon>Viridiplantae</taxon>
        <taxon>Streptophyta</taxon>
        <taxon>Embryophyta</taxon>
        <taxon>Tracheophyta</taxon>
        <taxon>Spermatophyta</taxon>
        <taxon>Magnoliopsida</taxon>
        <taxon>eudicotyledons</taxon>
        <taxon>Gunneridae</taxon>
        <taxon>Pentapetalae</taxon>
        <taxon>rosids</taxon>
        <taxon>fabids</taxon>
        <taxon>Malpighiales</taxon>
        <taxon>Salicaceae</taxon>
        <taxon>Flacourtieae</taxon>
        <taxon>Dovyalis</taxon>
    </lineage>
</organism>
<keyword evidence="2" id="KW-1133">Transmembrane helix</keyword>
<dbReference type="Pfam" id="PF11947">
    <property type="entry name" value="DUF3464"/>
    <property type="match status" value="1"/>
</dbReference>
<evidence type="ECO:0000256" key="2">
    <source>
        <dbReference type="SAM" id="Phobius"/>
    </source>
</evidence>
<accession>A0AAV1RSL4</accession>
<dbReference type="PANTHER" id="PTHR34575">
    <property type="entry name" value="PROTEIN PAM68, CHLOROPLASTIC"/>
    <property type="match status" value="1"/>
</dbReference>
<dbReference type="PANTHER" id="PTHR34575:SF6">
    <property type="entry name" value="EXPRESSED PROTEIN"/>
    <property type="match status" value="1"/>
</dbReference>
<dbReference type="AlphaFoldDB" id="A0AAV1RSL4"/>
<keyword evidence="2" id="KW-0812">Transmembrane</keyword>
<evidence type="ECO:0000313" key="3">
    <source>
        <dbReference type="EMBL" id="CAK7338736.1"/>
    </source>
</evidence>
<evidence type="ECO:0000313" key="4">
    <source>
        <dbReference type="Proteomes" id="UP001314170"/>
    </source>
</evidence>
<dbReference type="InterPro" id="IPR021855">
    <property type="entry name" value="PAM68-like"/>
</dbReference>
<feature type="transmembrane region" description="Helical" evidence="2">
    <location>
        <begin position="128"/>
        <end position="150"/>
    </location>
</feature>
<keyword evidence="4" id="KW-1185">Reference proteome</keyword>
<evidence type="ECO:0008006" key="5">
    <source>
        <dbReference type="Google" id="ProtNLM"/>
    </source>
</evidence>
<dbReference type="EMBL" id="CAWUPB010001156">
    <property type="protein sequence ID" value="CAK7338736.1"/>
    <property type="molecule type" value="Genomic_DNA"/>
</dbReference>
<keyword evidence="2" id="KW-0472">Membrane</keyword>
<name>A0AAV1RSL4_9ROSI</name>
<evidence type="ECO:0000256" key="1">
    <source>
        <dbReference type="SAM" id="MobiDB-lite"/>
    </source>
</evidence>
<feature type="transmembrane region" description="Helical" evidence="2">
    <location>
        <begin position="92"/>
        <end position="116"/>
    </location>
</feature>
<gene>
    <name evidence="3" type="ORF">DCAF_LOCUS13784</name>
</gene>
<comment type="caution">
    <text evidence="3">The sequence shown here is derived from an EMBL/GenBank/DDBJ whole genome shotgun (WGS) entry which is preliminary data.</text>
</comment>
<dbReference type="Proteomes" id="UP001314170">
    <property type="component" value="Unassembled WGS sequence"/>
</dbReference>
<reference evidence="3 4" key="1">
    <citation type="submission" date="2024-01" db="EMBL/GenBank/DDBJ databases">
        <authorList>
            <person name="Waweru B."/>
        </authorList>
    </citation>
    <scope>NUCLEOTIDE SEQUENCE [LARGE SCALE GENOMIC DNA]</scope>
</reference>
<proteinExistence type="predicted"/>
<protein>
    <recommendedName>
        <fullName evidence="5">Transmembrane protein</fullName>
    </recommendedName>
</protein>